<gene>
    <name evidence="3" type="ORF">R3P38DRAFT_3190154</name>
</gene>
<evidence type="ECO:0000259" key="2">
    <source>
        <dbReference type="Pfam" id="PF17667"/>
    </source>
</evidence>
<dbReference type="GO" id="GO:0016301">
    <property type="term" value="F:kinase activity"/>
    <property type="evidence" value="ECO:0007669"/>
    <property type="project" value="UniProtKB-KW"/>
</dbReference>
<feature type="domain" description="Fungal-type protein kinase" evidence="2">
    <location>
        <begin position="120"/>
        <end position="240"/>
    </location>
</feature>
<feature type="compositionally biased region" description="Low complexity" evidence="1">
    <location>
        <begin position="7"/>
        <end position="20"/>
    </location>
</feature>
<evidence type="ECO:0000256" key="1">
    <source>
        <dbReference type="SAM" id="MobiDB-lite"/>
    </source>
</evidence>
<name>A0AAW0BPT5_9AGAR</name>
<dbReference type="Pfam" id="PF17667">
    <property type="entry name" value="Pkinase_fungal"/>
    <property type="match status" value="1"/>
</dbReference>
<dbReference type="EMBL" id="JAWWNJ010000028">
    <property type="protein sequence ID" value="KAK7028557.1"/>
    <property type="molecule type" value="Genomic_DNA"/>
</dbReference>
<reference evidence="3 4" key="1">
    <citation type="journal article" date="2024" name="J Genomics">
        <title>Draft genome sequencing and assembly of Favolaschia claudopus CIRM-BRFM 2984 isolated from oak limbs.</title>
        <authorList>
            <person name="Navarro D."/>
            <person name="Drula E."/>
            <person name="Chaduli D."/>
            <person name="Cazenave R."/>
            <person name="Ahrendt S."/>
            <person name="Wang J."/>
            <person name="Lipzen A."/>
            <person name="Daum C."/>
            <person name="Barry K."/>
            <person name="Grigoriev I.V."/>
            <person name="Favel A."/>
            <person name="Rosso M.N."/>
            <person name="Martin F."/>
        </authorList>
    </citation>
    <scope>NUCLEOTIDE SEQUENCE [LARGE SCALE GENOMIC DNA]</scope>
    <source>
        <strain evidence="3 4">CIRM-BRFM 2984</strain>
    </source>
</reference>
<accession>A0AAW0BPT5</accession>
<organism evidence="3 4">
    <name type="scientific">Favolaschia claudopus</name>
    <dbReference type="NCBI Taxonomy" id="2862362"/>
    <lineage>
        <taxon>Eukaryota</taxon>
        <taxon>Fungi</taxon>
        <taxon>Dikarya</taxon>
        <taxon>Basidiomycota</taxon>
        <taxon>Agaricomycotina</taxon>
        <taxon>Agaricomycetes</taxon>
        <taxon>Agaricomycetidae</taxon>
        <taxon>Agaricales</taxon>
        <taxon>Marasmiineae</taxon>
        <taxon>Mycenaceae</taxon>
        <taxon>Favolaschia</taxon>
    </lineage>
</organism>
<dbReference type="Proteomes" id="UP001362999">
    <property type="component" value="Unassembled WGS sequence"/>
</dbReference>
<comment type="caution">
    <text evidence="3">The sequence shown here is derived from an EMBL/GenBank/DDBJ whole genome shotgun (WGS) entry which is preliminary data.</text>
</comment>
<evidence type="ECO:0000313" key="4">
    <source>
        <dbReference type="Proteomes" id="UP001362999"/>
    </source>
</evidence>
<evidence type="ECO:0000313" key="3">
    <source>
        <dbReference type="EMBL" id="KAK7028557.1"/>
    </source>
</evidence>
<keyword evidence="4" id="KW-1185">Reference proteome</keyword>
<sequence>MSVLKFSETSSHSSRSESTTADMSLNAYTNLDAEPPWPFDSTVTTLALSDGRSLELADSVFQSNCADGQIVYTRRAKMGSCGAAVKWSWGPTRIYEAQILESATNLAREQMIVNHHTEPRTLHILVQEELYPITELTTADGLVDAFLGIFKSYRWLYEAAGIMHRDIRLTTLTYRKLSSGETHGVLDGFNLAVLVHEHSLHHRLETPPPLLAFDLLSAAPPTEYLYRHDLETLFYALLLISCHYEDGAQIAPDRQPFTDWHELNPVLRADKVNFFFEGVNEWAPTAQFQNLRRPILYLRRMFRDGIIARDDCCDLEETISTFDLTTLGGHITFDSFENSLNTYLRPAS</sequence>
<proteinExistence type="predicted"/>
<dbReference type="AlphaFoldDB" id="A0AAW0BPT5"/>
<protein>
    <submittedName>
        <fullName evidence="3">Other 1 protein kinase</fullName>
    </submittedName>
</protein>
<feature type="region of interest" description="Disordered" evidence="1">
    <location>
        <begin position="1"/>
        <end position="21"/>
    </location>
</feature>
<keyword evidence="3" id="KW-0808">Transferase</keyword>
<dbReference type="InterPro" id="IPR040976">
    <property type="entry name" value="Pkinase_fungal"/>
</dbReference>
<keyword evidence="3" id="KW-0418">Kinase</keyword>